<comment type="caution">
    <text evidence="2">The sequence shown here is derived from an EMBL/GenBank/DDBJ whole genome shotgun (WGS) entry which is preliminary data.</text>
</comment>
<organism evidence="2 3">
    <name type="scientific">Alternaria burnsii</name>
    <dbReference type="NCBI Taxonomy" id="1187904"/>
    <lineage>
        <taxon>Eukaryota</taxon>
        <taxon>Fungi</taxon>
        <taxon>Dikarya</taxon>
        <taxon>Ascomycota</taxon>
        <taxon>Pezizomycotina</taxon>
        <taxon>Dothideomycetes</taxon>
        <taxon>Pleosporomycetidae</taxon>
        <taxon>Pleosporales</taxon>
        <taxon>Pleosporineae</taxon>
        <taxon>Pleosporaceae</taxon>
        <taxon>Alternaria</taxon>
        <taxon>Alternaria sect. Alternaria</taxon>
    </lineage>
</organism>
<dbReference type="GeneID" id="62208765"/>
<dbReference type="Proteomes" id="UP000596902">
    <property type="component" value="Unassembled WGS sequence"/>
</dbReference>
<sequence>MSDTNSDDWVDSPNDSLGVDEDRQSEADNVNPSSVQQDEQQFPRRSVEEVEKTAASTHRRTSSLSSGIAAMSPTELASAQPRQPSPPPPPHSSTLPNQIEHTPDHDRNRSPKSSLPDYHNPDSPTQKRGKGVFRNPVADTWREDAYMKKEPTHQKMTAGEASKVQDRWRCEYCGRLNDRGIETTTPENPATTESATQRRETENIRIGAAGPSRASTDPFYAHAPSTFSVSCARCEYCKEKLPFNILTYDSEAVRQVLRPRARARVARRVAFRRRVNLRNEEAEANDQEREESMNPRGDQSEENDARNNEDEWEDDNE</sequence>
<feature type="region of interest" description="Disordered" evidence="1">
    <location>
        <begin position="1"/>
        <end position="135"/>
    </location>
</feature>
<feature type="region of interest" description="Disordered" evidence="1">
    <location>
        <begin position="180"/>
        <end position="199"/>
    </location>
</feature>
<feature type="region of interest" description="Disordered" evidence="1">
    <location>
        <begin position="278"/>
        <end position="317"/>
    </location>
</feature>
<protein>
    <submittedName>
        <fullName evidence="2">Uncharacterized protein</fullName>
    </submittedName>
</protein>
<accession>A0A8H7AYE4</accession>
<keyword evidence="3" id="KW-1185">Reference proteome</keyword>
<gene>
    <name evidence="2" type="ORF">GT037_010540</name>
</gene>
<evidence type="ECO:0000313" key="3">
    <source>
        <dbReference type="Proteomes" id="UP000596902"/>
    </source>
</evidence>
<feature type="compositionally biased region" description="Polar residues" evidence="1">
    <location>
        <begin position="27"/>
        <end position="40"/>
    </location>
</feature>
<dbReference type="EMBL" id="JAAABM010000022">
    <property type="protein sequence ID" value="KAF7671465.1"/>
    <property type="molecule type" value="Genomic_DNA"/>
</dbReference>
<dbReference type="AlphaFoldDB" id="A0A8H7AYE4"/>
<proteinExistence type="predicted"/>
<evidence type="ECO:0000313" key="2">
    <source>
        <dbReference type="EMBL" id="KAF7671465.1"/>
    </source>
</evidence>
<feature type="compositionally biased region" description="Acidic residues" evidence="1">
    <location>
        <begin position="1"/>
        <end position="10"/>
    </location>
</feature>
<feature type="compositionally biased region" description="Low complexity" evidence="1">
    <location>
        <begin position="182"/>
        <end position="195"/>
    </location>
</feature>
<name>A0A8H7AYE4_9PLEO</name>
<reference evidence="2" key="2">
    <citation type="submission" date="2020-08" db="EMBL/GenBank/DDBJ databases">
        <title>Draft Genome Sequence of Cumin Blight Pathogen Alternaria burnsii.</title>
        <authorList>
            <person name="Feng Z."/>
        </authorList>
    </citation>
    <scope>NUCLEOTIDE SEQUENCE</scope>
    <source>
        <strain evidence="2">CBS107.38</strain>
    </source>
</reference>
<feature type="compositionally biased region" description="Basic and acidic residues" evidence="1">
    <location>
        <begin position="278"/>
        <end position="293"/>
    </location>
</feature>
<evidence type="ECO:0000256" key="1">
    <source>
        <dbReference type="SAM" id="MobiDB-lite"/>
    </source>
</evidence>
<feature type="compositionally biased region" description="Basic and acidic residues" evidence="1">
    <location>
        <begin position="41"/>
        <end position="52"/>
    </location>
</feature>
<dbReference type="RefSeq" id="XP_038781837.1">
    <property type="nucleotide sequence ID" value="XM_038935587.1"/>
</dbReference>
<reference evidence="2" key="1">
    <citation type="submission" date="2020-01" db="EMBL/GenBank/DDBJ databases">
        <authorList>
            <person name="Feng Z.H.Z."/>
        </authorList>
    </citation>
    <scope>NUCLEOTIDE SEQUENCE</scope>
    <source>
        <strain evidence="2">CBS107.38</strain>
    </source>
</reference>